<sequence>MSEPQNNKPSYNMRKGPAYEHGNANPRPGGGTAYYSWDTRRTPPGTCRTTDEIIIFYVSILQSITNYPALLDDTLLMEIQEQLEGAKSRLACIYDRSNNASPTMHAELKRQKLFIGADRYFEILGIANSIMMITFTLRRSCVQMKKLVIEGGHNLDAEEDRLLNRVMHARMEIRALQTRLLLLELQGNN</sequence>
<organism evidence="2 3">
    <name type="scientific">Sclerotinia sclerotiorum (strain ATCC 18683 / 1980 / Ss-1)</name>
    <name type="common">White mold</name>
    <name type="synonym">Whetzelinia sclerotiorum</name>
    <dbReference type="NCBI Taxonomy" id="665079"/>
    <lineage>
        <taxon>Eukaryota</taxon>
        <taxon>Fungi</taxon>
        <taxon>Dikarya</taxon>
        <taxon>Ascomycota</taxon>
        <taxon>Pezizomycotina</taxon>
        <taxon>Leotiomycetes</taxon>
        <taxon>Helotiales</taxon>
        <taxon>Sclerotiniaceae</taxon>
        <taxon>Sclerotinia</taxon>
    </lineage>
</organism>
<reference evidence="3" key="1">
    <citation type="journal article" date="2017" name="Genome Biol. Evol.">
        <title>The complete genome sequence of the phytopathogenic fungus Sclerotinia sclerotiorum reveals insights into the genome architecture of broad host range pathogens.</title>
        <authorList>
            <person name="Derbyshire M."/>
            <person name="Denton-Giles M."/>
            <person name="Hegedus D."/>
            <person name="Seifbarghy S."/>
            <person name="Rollins J."/>
            <person name="van Kan J."/>
            <person name="Seidl M.F."/>
            <person name="Faino L."/>
            <person name="Mbengue M."/>
            <person name="Navaud O."/>
            <person name="Raffaele S."/>
            <person name="Hammond-Kosack K."/>
            <person name="Heard S."/>
            <person name="Oliver R."/>
        </authorList>
    </citation>
    <scope>NUCLEOTIDE SEQUENCE [LARGE SCALE GENOMIC DNA]</scope>
    <source>
        <strain evidence="3">ATCC 18683 / 1980 / Ss-1</strain>
    </source>
</reference>
<name>A0A1D9Q2V5_SCLS1</name>
<evidence type="ECO:0000313" key="2">
    <source>
        <dbReference type="EMBL" id="APA09226.1"/>
    </source>
</evidence>
<dbReference type="VEuPathDB" id="FungiDB:sscle_04g039960"/>
<gene>
    <name evidence="2" type="ORF">sscle_04g039960</name>
</gene>
<dbReference type="Proteomes" id="UP000177798">
    <property type="component" value="Chromosome 4"/>
</dbReference>
<evidence type="ECO:0000256" key="1">
    <source>
        <dbReference type="SAM" id="MobiDB-lite"/>
    </source>
</evidence>
<proteinExistence type="predicted"/>
<feature type="compositionally biased region" description="Polar residues" evidence="1">
    <location>
        <begin position="1"/>
        <end position="10"/>
    </location>
</feature>
<accession>A0A1D9Q2V5</accession>
<evidence type="ECO:0000313" key="3">
    <source>
        <dbReference type="Proteomes" id="UP000177798"/>
    </source>
</evidence>
<dbReference type="EMBL" id="CP017817">
    <property type="protein sequence ID" value="APA09226.1"/>
    <property type="molecule type" value="Genomic_DNA"/>
</dbReference>
<dbReference type="OrthoDB" id="10385622at2759"/>
<protein>
    <submittedName>
        <fullName evidence="2">Uncharacterized protein</fullName>
    </submittedName>
</protein>
<dbReference type="AlphaFoldDB" id="A0A1D9Q2V5"/>
<feature type="region of interest" description="Disordered" evidence="1">
    <location>
        <begin position="1"/>
        <end position="27"/>
    </location>
</feature>